<feature type="repeat" description="ANK" evidence="9">
    <location>
        <begin position="125"/>
        <end position="157"/>
    </location>
</feature>
<organism evidence="12 13">
    <name type="scientific">Phrynocephalus forsythii</name>
    <dbReference type="NCBI Taxonomy" id="171643"/>
    <lineage>
        <taxon>Eukaryota</taxon>
        <taxon>Metazoa</taxon>
        <taxon>Chordata</taxon>
        <taxon>Craniata</taxon>
        <taxon>Vertebrata</taxon>
        <taxon>Euteleostomi</taxon>
        <taxon>Lepidosauria</taxon>
        <taxon>Squamata</taxon>
        <taxon>Bifurcata</taxon>
        <taxon>Unidentata</taxon>
        <taxon>Episquamata</taxon>
        <taxon>Toxicofera</taxon>
        <taxon>Iguania</taxon>
        <taxon>Acrodonta</taxon>
        <taxon>Agamidae</taxon>
        <taxon>Agaminae</taxon>
        <taxon>Phrynocephalus</taxon>
    </lineage>
</organism>
<feature type="repeat" description="ANK" evidence="9">
    <location>
        <begin position="92"/>
        <end position="124"/>
    </location>
</feature>
<feature type="repeat" description="ANK" evidence="9">
    <location>
        <begin position="158"/>
        <end position="190"/>
    </location>
</feature>
<dbReference type="Gene3D" id="1.25.40.20">
    <property type="entry name" value="Ankyrin repeat-containing domain"/>
    <property type="match status" value="2"/>
</dbReference>
<feature type="coiled-coil region" evidence="10">
    <location>
        <begin position="478"/>
        <end position="512"/>
    </location>
</feature>
<dbReference type="OrthoDB" id="341259at2759"/>
<feature type="coiled-coil region" evidence="10">
    <location>
        <begin position="756"/>
        <end position="790"/>
    </location>
</feature>
<feature type="repeat" description="ANK" evidence="9">
    <location>
        <begin position="59"/>
        <end position="91"/>
    </location>
</feature>
<dbReference type="PANTHER" id="PTHR24129:SF1">
    <property type="entry name" value="UVEAL AUTOANTIGEN WITH COILED-COIL DOMAINS AND ANKYRIN REPEATS"/>
    <property type="match status" value="1"/>
</dbReference>
<keyword evidence="5 9" id="KW-0040">ANK repeat</keyword>
<dbReference type="InterPro" id="IPR036770">
    <property type="entry name" value="Ankyrin_rpt-contain_sf"/>
</dbReference>
<keyword evidence="13" id="KW-1185">Reference proteome</keyword>
<feature type="compositionally biased region" description="Basic and acidic residues" evidence="11">
    <location>
        <begin position="1177"/>
        <end position="1192"/>
    </location>
</feature>
<dbReference type="Proteomes" id="UP001142489">
    <property type="component" value="Unassembled WGS sequence"/>
</dbReference>
<comment type="caution">
    <text evidence="12">The sequence shown here is derived from an EMBL/GenBank/DDBJ whole genome shotgun (WGS) entry which is preliminary data.</text>
</comment>
<accession>A0A9Q0XE46</accession>
<dbReference type="PROSITE" id="PS50297">
    <property type="entry name" value="ANK_REP_REGION"/>
    <property type="match status" value="3"/>
</dbReference>
<evidence type="ECO:0008006" key="14">
    <source>
        <dbReference type="Google" id="ProtNLM"/>
    </source>
</evidence>
<sequence length="1388" mass="159588">MNSQHCILNSFVSLFFEQLTADWNKYDERLMKAAERGDVEKISSILARKGVNPTKLDVEGRSVFHVVASKGNLDCLNAILIHGVDIVATDAAGRNALHLAAKYGHALCLQKLLQYNCPTENVDLQGRTALHDAAMSDCPSSVQLLCDHGALVNAKDADGRTPLVLATQMCRPTICQLLLDRNADVNARDKQNRTALMLGCEYGCKDAVEVLLENGADVNLVDALGHDCSYYARIGDSVEILALLKPAIDEHNKASYEVMKKGQPLLRVTSMRPKWSEPNVSEEGSFKACWKEHGNVQGLESENENLKGKLREIQQEHGLLLNRISQLQLQLNEEQMITDDLESEKADLKRLLMAKEKQHEESLRMLDALKSKLRFYEHDQAGSGSIFGYRKEDGLLRQDTVHSAESQHLPGSLPATHKSRSMMRPLELLSPSSSSASEVETLKQELGNMRNCYETARGDINKLQLELSHKAAECEALVLEYEKTKQESDQQIKQLEDALKDVQKRMFDSEGKVKQMQTHFLALKDHLTNEAAISNSKLPEELKDQLKDMKAKYESASAEVGKLRNQLKQNELLVEEFRRDEAQLVEENKKLQKELGMLKMERERRERMVSVSEGQMKEMAAKFADKYESMKRSLSSEVEEKARKLAEMEKERDQLYAETQQLRTELESQETKFSQCIKPEEHRFMKSRYEQRSKELERAYSELKQTNQTLQKETERTHAQNSLLKKQIEALKSEMQTQYVPLKTNEDMKKASDLATQELKIKLIDINEKYNKHKAETEKLLEEKASLKETISHFQAVYVPSEKYEEETGALKSTIDDLSSQLAELGQKYKEEQAKSCELLSKNSVLNDVMKKQYVPVDTHEETKTTLNSMLEKTDQELTDLKGKMEGVKQKFVEVNEENGALKKKLRALQNQMQCEFISTEMHEKKVASLQETIRELQDHNSELLSKYQINQEVVTQLHAEIEAQKTELDMIQECIKSKYAPLSSFKEREGNFEATVKELKSQLLEQEKQLNRKEEEIKKLRQENEKLRTRLQGVQNDMQQNYILAEKSHEMERMFARKMDDLNKQLRELQQKNSEITQEKERLLEENARHQSEALHVQDQRALVEQFEALERRFSSTTEELEGKLSSKTASWEQEVQKVQELQHKVAHLKATSVPLAQHTQMKERFEREVATLKASLRDQEGENQARREEASELQSEIQSTKQLLKELEGREVVELSEHKLVKTKLEDQVRSMAEKLTELNQKFEGMCDKASQVDTEEMPTEEEEERLEPRSFSIEQEIQDQKERCDKSLSTIAELQKRIQESAKQVEAKDNKITELLNDVERLKQALNGLSHLTYNGGVPIRRENQQTEILQNQVKTLEQQLAGHMDEDVQAALLQIIRMRQGLVC</sequence>
<keyword evidence="8" id="KW-0539">Nucleus</keyword>
<dbReference type="FunFam" id="1.25.40.20:FF:000083">
    <property type="entry name" value="Uveal autoantigen with coiled-coil domains and ankyrin repeats"/>
    <property type="match status" value="1"/>
</dbReference>
<evidence type="ECO:0000256" key="9">
    <source>
        <dbReference type="PROSITE-ProRule" id="PRU00023"/>
    </source>
</evidence>
<keyword evidence="3" id="KW-0963">Cytoplasm</keyword>
<dbReference type="InterPro" id="IPR002110">
    <property type="entry name" value="Ankyrin_rpt"/>
</dbReference>
<dbReference type="EMBL" id="JAPFRF010000014">
    <property type="protein sequence ID" value="KAJ7311125.1"/>
    <property type="molecule type" value="Genomic_DNA"/>
</dbReference>
<feature type="coiled-coil region" evidence="10">
    <location>
        <begin position="1280"/>
        <end position="1370"/>
    </location>
</feature>
<evidence type="ECO:0000256" key="2">
    <source>
        <dbReference type="ARBA" id="ARBA00004245"/>
    </source>
</evidence>
<feature type="coiled-coil region" evidence="10">
    <location>
        <begin position="990"/>
        <end position="1101"/>
    </location>
</feature>
<evidence type="ECO:0000256" key="1">
    <source>
        <dbReference type="ARBA" id="ARBA00004123"/>
    </source>
</evidence>
<dbReference type="GO" id="GO:0005856">
    <property type="term" value="C:cytoskeleton"/>
    <property type="evidence" value="ECO:0007669"/>
    <property type="project" value="UniProtKB-SubCell"/>
</dbReference>
<dbReference type="InterPro" id="IPR042420">
    <property type="entry name" value="RAI14/UACA"/>
</dbReference>
<evidence type="ECO:0000256" key="7">
    <source>
        <dbReference type="ARBA" id="ARBA00023212"/>
    </source>
</evidence>
<feature type="coiled-coil region" evidence="10">
    <location>
        <begin position="296"/>
        <end position="372"/>
    </location>
</feature>
<reference evidence="12" key="1">
    <citation type="journal article" date="2023" name="DNA Res.">
        <title>Chromosome-level genome assembly of Phrynocephalus forsythii using third-generation DNA sequencing and Hi-C analysis.</title>
        <authorList>
            <person name="Qi Y."/>
            <person name="Zhao W."/>
            <person name="Zhao Y."/>
            <person name="Niu C."/>
            <person name="Cao S."/>
            <person name="Zhang Y."/>
        </authorList>
    </citation>
    <scope>NUCLEOTIDE SEQUENCE</scope>
    <source>
        <tissue evidence="12">Muscle</tissue>
    </source>
</reference>
<evidence type="ECO:0000256" key="11">
    <source>
        <dbReference type="SAM" id="MobiDB-lite"/>
    </source>
</evidence>
<evidence type="ECO:0000256" key="3">
    <source>
        <dbReference type="ARBA" id="ARBA00022490"/>
    </source>
</evidence>
<dbReference type="GO" id="GO:0005829">
    <property type="term" value="C:cytosol"/>
    <property type="evidence" value="ECO:0007669"/>
    <property type="project" value="UniProtKB-ARBA"/>
</dbReference>
<feature type="coiled-coil region" evidence="10">
    <location>
        <begin position="539"/>
        <end position="720"/>
    </location>
</feature>
<feature type="region of interest" description="Disordered" evidence="11">
    <location>
        <begin position="1177"/>
        <end position="1196"/>
    </location>
</feature>
<evidence type="ECO:0000256" key="10">
    <source>
        <dbReference type="SAM" id="Coils"/>
    </source>
</evidence>
<evidence type="ECO:0000256" key="6">
    <source>
        <dbReference type="ARBA" id="ARBA00023054"/>
    </source>
</evidence>
<name>A0A9Q0XE46_9SAUR</name>
<evidence type="ECO:0000256" key="4">
    <source>
        <dbReference type="ARBA" id="ARBA00022737"/>
    </source>
</evidence>
<proteinExistence type="predicted"/>
<comment type="subcellular location">
    <subcellularLocation>
        <location evidence="2">Cytoplasm</location>
        <location evidence="2">Cytoskeleton</location>
    </subcellularLocation>
    <subcellularLocation>
        <location evidence="1">Nucleus</location>
    </subcellularLocation>
</comment>
<keyword evidence="6 10" id="KW-0175">Coiled coil</keyword>
<protein>
    <recommendedName>
        <fullName evidence="14">Uveal autoantigen with coiled-coil domains and ankyrin repeats</fullName>
    </recommendedName>
</protein>
<dbReference type="GO" id="GO:0003779">
    <property type="term" value="F:actin binding"/>
    <property type="evidence" value="ECO:0007669"/>
    <property type="project" value="InterPro"/>
</dbReference>
<dbReference type="GO" id="GO:0005634">
    <property type="term" value="C:nucleus"/>
    <property type="evidence" value="ECO:0007669"/>
    <property type="project" value="UniProtKB-SubCell"/>
</dbReference>
<dbReference type="Gene3D" id="1.20.5.170">
    <property type="match status" value="1"/>
</dbReference>
<evidence type="ECO:0000313" key="13">
    <source>
        <dbReference type="Proteomes" id="UP001142489"/>
    </source>
</evidence>
<dbReference type="Pfam" id="PF12796">
    <property type="entry name" value="Ank_2"/>
    <property type="match status" value="2"/>
</dbReference>
<gene>
    <name evidence="12" type="ORF">JRQ81_006727</name>
</gene>
<dbReference type="PRINTS" id="PR01415">
    <property type="entry name" value="ANKYRIN"/>
</dbReference>
<keyword evidence="7" id="KW-0206">Cytoskeleton</keyword>
<feature type="repeat" description="ANK" evidence="9">
    <location>
        <begin position="191"/>
        <end position="223"/>
    </location>
</feature>
<dbReference type="PROSITE" id="PS50088">
    <property type="entry name" value="ANK_REPEAT"/>
    <property type="match status" value="5"/>
</dbReference>
<keyword evidence="4" id="KW-0677">Repeat</keyword>
<dbReference type="PANTHER" id="PTHR24129">
    <property type="entry name" value="ANKYCORBIN"/>
    <property type="match status" value="1"/>
</dbReference>
<evidence type="ECO:0000256" key="8">
    <source>
        <dbReference type="ARBA" id="ARBA00023242"/>
    </source>
</evidence>
<dbReference type="SUPFAM" id="SSF48403">
    <property type="entry name" value="Ankyrin repeat"/>
    <property type="match status" value="1"/>
</dbReference>
<dbReference type="SMART" id="SM00248">
    <property type="entry name" value="ANK"/>
    <property type="match status" value="6"/>
</dbReference>
<evidence type="ECO:0000313" key="12">
    <source>
        <dbReference type="EMBL" id="KAJ7311125.1"/>
    </source>
</evidence>
<evidence type="ECO:0000256" key="5">
    <source>
        <dbReference type="ARBA" id="ARBA00023043"/>
    </source>
</evidence>
<feature type="coiled-coil region" evidence="10">
    <location>
        <begin position="871"/>
        <end position="947"/>
    </location>
</feature>